<evidence type="ECO:0000256" key="1">
    <source>
        <dbReference type="PROSITE-ProRule" id="PRU00094"/>
    </source>
</evidence>
<feature type="domain" description="GATA-type" evidence="3">
    <location>
        <begin position="258"/>
        <end position="298"/>
    </location>
</feature>
<dbReference type="VEuPathDB" id="FungiDB:YALI1_E19757g"/>
<dbReference type="SUPFAM" id="SSF57716">
    <property type="entry name" value="Glucocorticoid receptor-like (DNA-binding domain)"/>
    <property type="match status" value="1"/>
</dbReference>
<reference evidence="4 6" key="1">
    <citation type="journal article" date="2016" name="PLoS ONE">
        <title>Sequence Assembly of Yarrowia lipolytica Strain W29/CLIB89 Shows Transposable Element Diversity.</title>
        <authorList>
            <person name="Magnan C."/>
            <person name="Yu J."/>
            <person name="Chang I."/>
            <person name="Jahn E."/>
            <person name="Kanomata Y."/>
            <person name="Wu J."/>
            <person name="Zeller M."/>
            <person name="Oakes M."/>
            <person name="Baldi P."/>
            <person name="Sandmeyer S."/>
        </authorList>
    </citation>
    <scope>NUCLEOTIDE SEQUENCE [LARGE SCALE GENOMIC DNA]</scope>
    <source>
        <strain evidence="4">CLIB89</strain>
        <strain evidence="6">CLIB89(W29)</strain>
    </source>
</reference>
<feature type="region of interest" description="Disordered" evidence="2">
    <location>
        <begin position="152"/>
        <end position="259"/>
    </location>
</feature>
<evidence type="ECO:0000313" key="5">
    <source>
        <dbReference type="EMBL" id="RDW28010.1"/>
    </source>
</evidence>
<feature type="compositionally biased region" description="Low complexity" evidence="2">
    <location>
        <begin position="61"/>
        <end position="74"/>
    </location>
</feature>
<keyword evidence="1" id="KW-0479">Metal-binding</keyword>
<feature type="compositionally biased region" description="Pro residues" evidence="2">
    <location>
        <begin position="205"/>
        <end position="228"/>
    </location>
</feature>
<evidence type="ECO:0000259" key="3">
    <source>
        <dbReference type="PROSITE" id="PS50114"/>
    </source>
</evidence>
<dbReference type="KEGG" id="yli:2911602"/>
<dbReference type="Proteomes" id="UP000182444">
    <property type="component" value="Chromosome 1E"/>
</dbReference>
<dbReference type="Pfam" id="PF00320">
    <property type="entry name" value="GATA"/>
    <property type="match status" value="1"/>
</dbReference>
<dbReference type="RefSeq" id="XP_504028.1">
    <property type="nucleotide sequence ID" value="XM_504028.1"/>
</dbReference>
<dbReference type="InterPro" id="IPR013088">
    <property type="entry name" value="Znf_NHR/GATA"/>
</dbReference>
<dbReference type="CDD" id="cd00202">
    <property type="entry name" value="ZnF_GATA"/>
    <property type="match status" value="1"/>
</dbReference>
<dbReference type="InterPro" id="IPR000679">
    <property type="entry name" value="Znf_GATA"/>
</dbReference>
<evidence type="ECO:0000256" key="2">
    <source>
        <dbReference type="SAM" id="MobiDB-lite"/>
    </source>
</evidence>
<feature type="region of interest" description="Disordered" evidence="2">
    <location>
        <begin position="1"/>
        <end position="87"/>
    </location>
</feature>
<dbReference type="Proteomes" id="UP000256601">
    <property type="component" value="Unassembled WGS sequence"/>
</dbReference>
<gene>
    <name evidence="5" type="ORF">B0I71DRAFT_9551</name>
    <name evidence="4" type="ORF">YALI1_E19757g</name>
</gene>
<evidence type="ECO:0000313" key="4">
    <source>
        <dbReference type="EMBL" id="AOW05506.1"/>
    </source>
</evidence>
<feature type="compositionally biased region" description="Polar residues" evidence="2">
    <location>
        <begin position="165"/>
        <end position="202"/>
    </location>
</feature>
<dbReference type="GO" id="GO:0043565">
    <property type="term" value="F:sequence-specific DNA binding"/>
    <property type="evidence" value="ECO:0007669"/>
    <property type="project" value="InterPro"/>
</dbReference>
<dbReference type="PROSITE" id="PS50114">
    <property type="entry name" value="GATA_ZN_FINGER_2"/>
    <property type="match status" value="1"/>
</dbReference>
<feature type="compositionally biased region" description="Basic and acidic residues" evidence="2">
    <location>
        <begin position="45"/>
        <end position="58"/>
    </location>
</feature>
<keyword evidence="1" id="KW-0862">Zinc</keyword>
<evidence type="ECO:0000313" key="7">
    <source>
        <dbReference type="Proteomes" id="UP000256601"/>
    </source>
</evidence>
<protein>
    <recommendedName>
        <fullName evidence="3">GATA-type domain-containing protein</fullName>
    </recommendedName>
</protein>
<dbReference type="VEuPathDB" id="FungiDB:YALI0_E16577g"/>
<accession>A0A1D8NIP4</accession>
<dbReference type="GO" id="GO:0008270">
    <property type="term" value="F:zinc ion binding"/>
    <property type="evidence" value="ECO:0007669"/>
    <property type="project" value="UniProtKB-KW"/>
</dbReference>
<feature type="compositionally biased region" description="Basic and acidic residues" evidence="2">
    <location>
        <begin position="18"/>
        <end position="37"/>
    </location>
</feature>
<reference evidence="5 7" key="2">
    <citation type="submission" date="2018-07" db="EMBL/GenBank/DDBJ databases">
        <title>Draft Genome Assemblies for Five Robust Yarrowia lipolytica Strains Exhibiting High Lipid Production and Pentose Sugar Utilization and Sugar Alcohol Secretion from Undetoxified Lignocellulosic Biomass Hydrolysates.</title>
        <authorList>
            <consortium name="DOE Joint Genome Institute"/>
            <person name="Walker C."/>
            <person name="Ryu S."/>
            <person name="Na H."/>
            <person name="Zane M."/>
            <person name="LaButti K."/>
            <person name="Lipzen A."/>
            <person name="Haridas S."/>
            <person name="Barry K."/>
            <person name="Grigoriev I.V."/>
            <person name="Quarterman J."/>
            <person name="Slininger P."/>
            <person name="Dien B."/>
            <person name="Trinh C.T."/>
        </authorList>
    </citation>
    <scope>NUCLEOTIDE SEQUENCE [LARGE SCALE GENOMIC DNA]</scope>
    <source>
        <strain evidence="5 7">YB392</strain>
    </source>
</reference>
<evidence type="ECO:0000313" key="6">
    <source>
        <dbReference type="Proteomes" id="UP000182444"/>
    </source>
</evidence>
<proteinExistence type="predicted"/>
<name>A0A1D8NIP4_YARLL</name>
<dbReference type="GO" id="GO:0006355">
    <property type="term" value="P:regulation of DNA-templated transcription"/>
    <property type="evidence" value="ECO:0007669"/>
    <property type="project" value="InterPro"/>
</dbReference>
<dbReference type="AlphaFoldDB" id="A0A1D8NIP4"/>
<dbReference type="EMBL" id="KZ858957">
    <property type="protein sequence ID" value="RDW28010.1"/>
    <property type="molecule type" value="Genomic_DNA"/>
</dbReference>
<dbReference type="EMBL" id="CP017557">
    <property type="protein sequence ID" value="AOW05506.1"/>
    <property type="molecule type" value="Genomic_DNA"/>
</dbReference>
<dbReference type="GeneID" id="2911602"/>
<keyword evidence="1" id="KW-0863">Zinc-finger</keyword>
<dbReference type="OrthoDB" id="2162994at2759"/>
<dbReference type="SMART" id="SM00401">
    <property type="entry name" value="ZnF_GATA"/>
    <property type="match status" value="1"/>
</dbReference>
<sequence>MEVARQSLEPFAFAANKRPLDMVDSDEPRSDRSEKANLRRLAIVNERRQYEETLKPDSSDTEPAAATAAEQPAANSPPAVEIDPSSGLHVPTLRATSVIPSLSLMYADTAPRDVWRPQIEAWMKKSGHRMRDVERAVEASDKLDDKYMLKDPKPVAKSKAGPVAKTSTVVDEQLPPQTASITMPSPQIHSSAHVVSTPQITEPPTLKPPQSPIQHIPPPPHMASPHPSPHMETSMVASPALSSPPKPIHSASTYSTPSYGKRRCISCGSDQSPCWRPSWSASAGQLCNSCGLRYKKTGARCTESDCGRIPAKGEWAVMRNTAKRNPETGRMDYACIYCRGVVEVNERF</sequence>
<dbReference type="eggNOG" id="ENOG502QX5C">
    <property type="taxonomic scope" value="Eukaryota"/>
</dbReference>
<organism evidence="4 6">
    <name type="scientific">Yarrowia lipolytica</name>
    <name type="common">Candida lipolytica</name>
    <dbReference type="NCBI Taxonomy" id="4952"/>
    <lineage>
        <taxon>Eukaryota</taxon>
        <taxon>Fungi</taxon>
        <taxon>Dikarya</taxon>
        <taxon>Ascomycota</taxon>
        <taxon>Saccharomycotina</taxon>
        <taxon>Dipodascomycetes</taxon>
        <taxon>Dipodascales</taxon>
        <taxon>Dipodascales incertae sedis</taxon>
        <taxon>Yarrowia</taxon>
    </lineage>
</organism>
<dbReference type="Gene3D" id="3.30.50.10">
    <property type="entry name" value="Erythroid Transcription Factor GATA-1, subunit A"/>
    <property type="match status" value="1"/>
</dbReference>